<evidence type="ECO:0000313" key="3">
    <source>
        <dbReference type="EMBL" id="CAG5137819.1"/>
    </source>
</evidence>
<evidence type="ECO:0000256" key="1">
    <source>
        <dbReference type="SAM" id="MobiDB-lite"/>
    </source>
</evidence>
<keyword evidence="2" id="KW-0472">Membrane</keyword>
<keyword evidence="2" id="KW-1133">Transmembrane helix</keyword>
<keyword evidence="2" id="KW-0812">Transmembrane</keyword>
<sequence>MALSIVAGTSGLVQLGLSISDIALCVDLGKKFGNFVRVGQNDNDLFDVLGEDREALFKRHGLVDALEMEKRWFKLNIVHQGERKQGPSHSPLPEVNQRRKKEDSDDGVDRFTWVMVAIVSALDECLPSSEVQELLIRVFVEVLARDDDITTALRITIKKNIESWRSFGCAREIAHSIQKEMRKSLSDGVSEQILRRAIIQLNEAEMEDMKNMLVWLLNGDVTVFRAMSPITFAIAEAWKKVKLDLCTDGNPIHERQACVTYHHEGQLFERSRFSTIPPLRGLGSKALQISWPRDKPESMIDVLGVGRSLENTMSQAWKHGEVAAGALKLIGKADEPYGYAAEVYYILQVSDGAHVSKRYNPHIGMLADQGFPLDTEEIHKTLEWILIGEPADSSRWLHNHVAQDYLLKVDNVDVVREPQYNSVYFKYQAFIFGIYYGLLRQLLHLDLVEAIAFFHGIWGTYSTTFLAMCTQLGRCLRRDEKASRAHILYVLAAMYNGRRKIFNTSSTIPRLVGVLGPISLLALPLVRTTDDPSEISKIAVVDLPIVDLNADSADGDLMASEGGGIRFDHPGRDDEWVSITQPPSPTNKWTIHPYMSMALRGGSTSGVVMAARCGKRLVGWFNPLAADVSFLSTAYVKESYSDRKVDAFEIKDEHWEASKALQHFRNDQATNLVLCVLMALLVCDMPLLVSMPSKAKK</sequence>
<dbReference type="OrthoDB" id="5232280at2759"/>
<keyword evidence="4" id="KW-1185">Reference proteome</keyword>
<protein>
    <submittedName>
        <fullName evidence="3">Uncharacterized protein</fullName>
    </submittedName>
</protein>
<proteinExistence type="predicted"/>
<feature type="region of interest" description="Disordered" evidence="1">
    <location>
        <begin position="82"/>
        <end position="103"/>
    </location>
</feature>
<feature type="transmembrane region" description="Helical" evidence="2">
    <location>
        <begin position="669"/>
        <end position="689"/>
    </location>
</feature>
<comment type="caution">
    <text evidence="3">The sequence shown here is derived from an EMBL/GenBank/DDBJ whole genome shotgun (WGS) entry which is preliminary data.</text>
</comment>
<dbReference type="AlphaFoldDB" id="A0A8J2HU17"/>
<evidence type="ECO:0000256" key="2">
    <source>
        <dbReference type="SAM" id="Phobius"/>
    </source>
</evidence>
<dbReference type="RefSeq" id="XP_043163745.1">
    <property type="nucleotide sequence ID" value="XM_043307810.1"/>
</dbReference>
<dbReference type="GeneID" id="67013585"/>
<gene>
    <name evidence="3" type="ORF">ALTATR162_LOCUS217</name>
</gene>
<evidence type="ECO:0000313" key="4">
    <source>
        <dbReference type="Proteomes" id="UP000676310"/>
    </source>
</evidence>
<organism evidence="3 4">
    <name type="scientific">Alternaria atra</name>
    <dbReference type="NCBI Taxonomy" id="119953"/>
    <lineage>
        <taxon>Eukaryota</taxon>
        <taxon>Fungi</taxon>
        <taxon>Dikarya</taxon>
        <taxon>Ascomycota</taxon>
        <taxon>Pezizomycotina</taxon>
        <taxon>Dothideomycetes</taxon>
        <taxon>Pleosporomycetidae</taxon>
        <taxon>Pleosporales</taxon>
        <taxon>Pleosporineae</taxon>
        <taxon>Pleosporaceae</taxon>
        <taxon>Alternaria</taxon>
        <taxon>Alternaria sect. Ulocladioides</taxon>
    </lineage>
</organism>
<reference evidence="3" key="1">
    <citation type="submission" date="2021-05" db="EMBL/GenBank/DDBJ databases">
        <authorList>
            <person name="Stam R."/>
        </authorList>
    </citation>
    <scope>NUCLEOTIDE SEQUENCE</scope>
    <source>
        <strain evidence="3">CS162</strain>
    </source>
</reference>
<name>A0A8J2HU17_9PLEO</name>
<accession>A0A8J2HU17</accession>
<dbReference type="Proteomes" id="UP000676310">
    <property type="component" value="Unassembled WGS sequence"/>
</dbReference>
<dbReference type="EMBL" id="CAJRGZ010000012">
    <property type="protein sequence ID" value="CAG5137819.1"/>
    <property type="molecule type" value="Genomic_DNA"/>
</dbReference>